<gene>
    <name evidence="2" type="ORF">ACFFV7_09575</name>
</gene>
<evidence type="ECO:0000313" key="3">
    <source>
        <dbReference type="Proteomes" id="UP001589647"/>
    </source>
</evidence>
<dbReference type="EMBL" id="JBHMEI010000005">
    <property type="protein sequence ID" value="MFB9201439.1"/>
    <property type="molecule type" value="Genomic_DNA"/>
</dbReference>
<proteinExistence type="predicted"/>
<keyword evidence="3" id="KW-1185">Reference proteome</keyword>
<name>A0ABV5IA77_9ACTN</name>
<evidence type="ECO:0000313" key="2">
    <source>
        <dbReference type="EMBL" id="MFB9201439.1"/>
    </source>
</evidence>
<sequence length="104" mass="11384">MSQGLVGVSYKALDECRTQINIAAKKFSVDEILKIGQRPPPAEQTDVNLFAKLDVARELTTQVDAIWVAVRVEIDSGQLKLESVERALDDVETNLRKAETASGA</sequence>
<organism evidence="2 3">
    <name type="scientific">Nonomuraea spiralis</name>
    <dbReference type="NCBI Taxonomy" id="46182"/>
    <lineage>
        <taxon>Bacteria</taxon>
        <taxon>Bacillati</taxon>
        <taxon>Actinomycetota</taxon>
        <taxon>Actinomycetes</taxon>
        <taxon>Streptosporangiales</taxon>
        <taxon>Streptosporangiaceae</taxon>
        <taxon>Nonomuraea</taxon>
    </lineage>
</organism>
<keyword evidence="1" id="KW-0175">Coiled coil</keyword>
<evidence type="ECO:0000256" key="1">
    <source>
        <dbReference type="SAM" id="Coils"/>
    </source>
</evidence>
<reference evidence="2 3" key="1">
    <citation type="submission" date="2024-09" db="EMBL/GenBank/DDBJ databases">
        <authorList>
            <person name="Sun Q."/>
            <person name="Mori K."/>
        </authorList>
    </citation>
    <scope>NUCLEOTIDE SEQUENCE [LARGE SCALE GENOMIC DNA]</scope>
    <source>
        <strain evidence="2 3">CCM 3426</strain>
    </source>
</reference>
<feature type="coiled-coil region" evidence="1">
    <location>
        <begin position="74"/>
        <end position="101"/>
    </location>
</feature>
<protein>
    <submittedName>
        <fullName evidence="2">Uncharacterized protein</fullName>
    </submittedName>
</protein>
<accession>A0ABV5IA77</accession>
<dbReference type="RefSeq" id="WP_189649948.1">
    <property type="nucleotide sequence ID" value="NZ_BMRC01000011.1"/>
</dbReference>
<dbReference type="Proteomes" id="UP001589647">
    <property type="component" value="Unassembled WGS sequence"/>
</dbReference>
<comment type="caution">
    <text evidence="2">The sequence shown here is derived from an EMBL/GenBank/DDBJ whole genome shotgun (WGS) entry which is preliminary data.</text>
</comment>